<proteinExistence type="predicted"/>
<gene>
    <name evidence="2" type="ordered locus">MGAS9429_Spy0127</name>
</gene>
<protein>
    <submittedName>
        <fullName evidence="2">Uncharacterized protein</fullName>
    </submittedName>
</protein>
<dbReference type="AlphaFoldDB" id="Q1JNT4"/>
<dbReference type="Proteomes" id="UP000002433">
    <property type="component" value="Chromosome"/>
</dbReference>
<dbReference type="EMBL" id="CP000259">
    <property type="protein sequence ID" value="ABF31315.1"/>
    <property type="molecule type" value="Genomic_DNA"/>
</dbReference>
<evidence type="ECO:0000256" key="1">
    <source>
        <dbReference type="SAM" id="Coils"/>
    </source>
</evidence>
<feature type="coiled-coil region" evidence="1">
    <location>
        <begin position="31"/>
        <end position="58"/>
    </location>
</feature>
<evidence type="ECO:0000313" key="3">
    <source>
        <dbReference type="Proteomes" id="UP000002433"/>
    </source>
</evidence>
<organism evidence="2 3">
    <name type="scientific">Streptococcus pyogenes serotype M12 (strain MGAS9429)</name>
    <dbReference type="NCBI Taxonomy" id="370551"/>
    <lineage>
        <taxon>Bacteria</taxon>
        <taxon>Bacillati</taxon>
        <taxon>Bacillota</taxon>
        <taxon>Bacilli</taxon>
        <taxon>Lactobacillales</taxon>
        <taxon>Streptococcaceae</taxon>
        <taxon>Streptococcus</taxon>
    </lineage>
</organism>
<evidence type="ECO:0000313" key="2">
    <source>
        <dbReference type="EMBL" id="ABF31315.1"/>
    </source>
</evidence>
<keyword evidence="1" id="KW-0175">Coiled coil</keyword>
<sequence>MMNTLLSLMNSIEQEARTIYDSYDAKKKSLADKKEEELKQLFLEYEQETQLLLEAKREVFFEANRQEQKASKKRLATQQLALHAILEEHKLTVVRELVDKVVETYGH</sequence>
<dbReference type="KEGG" id="spk:MGAS9429_Spy0127"/>
<name>Q1JNT4_STRPC</name>
<dbReference type="HOGENOM" id="CLU_2221762_0_0_9"/>
<accession>Q1JNT4</accession>
<reference evidence="2 3" key="1">
    <citation type="journal article" date="2006" name="Proc. Natl. Acad. Sci. U.S.A.">
        <title>Molecular genetic anatomy of inter- and intraserotype variation in the human bacterial pathogen group A Streptococcus.</title>
        <authorList>
            <person name="Beres S.B."/>
            <person name="Richter E.W."/>
            <person name="Nagiec M.J."/>
            <person name="Sumby P."/>
            <person name="Porcella S.F."/>
            <person name="DeLeo F.R."/>
            <person name="Musser J.M."/>
        </authorList>
    </citation>
    <scope>NUCLEOTIDE SEQUENCE [LARGE SCALE GENOMIC DNA]</scope>
    <source>
        <strain evidence="2 3">MGAS9429</strain>
    </source>
</reference>